<proteinExistence type="predicted"/>
<evidence type="ECO:0000313" key="2">
    <source>
        <dbReference type="EMBL" id="PBK84529.1"/>
    </source>
</evidence>
<name>A0A2H3CN60_ARMGA</name>
<protein>
    <submittedName>
        <fullName evidence="2">Uncharacterized protein</fullName>
    </submittedName>
</protein>
<keyword evidence="3" id="KW-1185">Reference proteome</keyword>
<sequence length="453" mass="50414">MSALPNFTNFAFCCGQGVPSDWTDAHVRSLYDSILADPIQHTKDTWTPAHIWWVMKSIWFCDKTSRLSRVTGMDASILQRQRATIFRRICLFVRWFCHLSIQENTVHSPTFWQDLSNVIGEFWLATSDPVSSDMDTGVSNEEGNNDKDVGYRAAQSPAHPMDIDPIASEGKPGRNKVGEEWQVASEMRADLAQAAATLAGLVAYGTSSDNASGDEEEKEEEEKKVEGEEDKTSDTDNEREEEEEWEEHEEWLNGREVSDSTPKSKVPWVKASQPAMRTHMLEMEEEGVLEQMRSATAVMAGAIVSCQEEATIVLVPCLCQGNPAPVGTTSQPEVGPSSTSSATALLKEYNTFTSCPMQHRPPLGHDAVINFAFNLEEHCAGGLSHPREVAWDQILTLTHQLVVAYQALKYELRRSGPFSNEEVDHFLQTRYPNSMLPADEDQPEGNTEGKGDA</sequence>
<dbReference type="Proteomes" id="UP000217790">
    <property type="component" value="Unassembled WGS sequence"/>
</dbReference>
<feature type="region of interest" description="Disordered" evidence="1">
    <location>
        <begin position="206"/>
        <end position="269"/>
    </location>
</feature>
<dbReference type="EMBL" id="KZ293697">
    <property type="protein sequence ID" value="PBK84529.1"/>
    <property type="molecule type" value="Genomic_DNA"/>
</dbReference>
<evidence type="ECO:0000256" key="1">
    <source>
        <dbReference type="SAM" id="MobiDB-lite"/>
    </source>
</evidence>
<reference evidence="3" key="1">
    <citation type="journal article" date="2017" name="Nat. Ecol. Evol.">
        <title>Genome expansion and lineage-specific genetic innovations in the forest pathogenic fungi Armillaria.</title>
        <authorList>
            <person name="Sipos G."/>
            <person name="Prasanna A.N."/>
            <person name="Walter M.C."/>
            <person name="O'Connor E."/>
            <person name="Balint B."/>
            <person name="Krizsan K."/>
            <person name="Kiss B."/>
            <person name="Hess J."/>
            <person name="Varga T."/>
            <person name="Slot J."/>
            <person name="Riley R."/>
            <person name="Boka B."/>
            <person name="Rigling D."/>
            <person name="Barry K."/>
            <person name="Lee J."/>
            <person name="Mihaltcheva S."/>
            <person name="LaButti K."/>
            <person name="Lipzen A."/>
            <person name="Waldron R."/>
            <person name="Moloney N.M."/>
            <person name="Sperisen C."/>
            <person name="Kredics L."/>
            <person name="Vagvoelgyi C."/>
            <person name="Patrignani A."/>
            <person name="Fitzpatrick D."/>
            <person name="Nagy I."/>
            <person name="Doyle S."/>
            <person name="Anderson J.B."/>
            <person name="Grigoriev I.V."/>
            <person name="Gueldener U."/>
            <person name="Muensterkoetter M."/>
            <person name="Nagy L.G."/>
        </authorList>
    </citation>
    <scope>NUCLEOTIDE SEQUENCE [LARGE SCALE GENOMIC DNA]</scope>
    <source>
        <strain evidence="3">Ar21-2</strain>
    </source>
</reference>
<organism evidence="2 3">
    <name type="scientific">Armillaria gallica</name>
    <name type="common">Bulbous honey fungus</name>
    <name type="synonym">Armillaria bulbosa</name>
    <dbReference type="NCBI Taxonomy" id="47427"/>
    <lineage>
        <taxon>Eukaryota</taxon>
        <taxon>Fungi</taxon>
        <taxon>Dikarya</taxon>
        <taxon>Basidiomycota</taxon>
        <taxon>Agaricomycotina</taxon>
        <taxon>Agaricomycetes</taxon>
        <taxon>Agaricomycetidae</taxon>
        <taxon>Agaricales</taxon>
        <taxon>Marasmiineae</taxon>
        <taxon>Physalacriaceae</taxon>
        <taxon>Armillaria</taxon>
    </lineage>
</organism>
<evidence type="ECO:0000313" key="3">
    <source>
        <dbReference type="Proteomes" id="UP000217790"/>
    </source>
</evidence>
<accession>A0A2H3CN60</accession>
<dbReference type="InParanoid" id="A0A2H3CN60"/>
<gene>
    <name evidence="2" type="ORF">ARMGADRAFT_1088300</name>
</gene>
<dbReference type="AlphaFoldDB" id="A0A2H3CN60"/>
<feature type="compositionally biased region" description="Basic and acidic residues" evidence="1">
    <location>
        <begin position="221"/>
        <end position="236"/>
    </location>
</feature>
<dbReference type="OrthoDB" id="3039994at2759"/>
<feature type="region of interest" description="Disordered" evidence="1">
    <location>
        <begin position="433"/>
        <end position="453"/>
    </location>
</feature>
<feature type="compositionally biased region" description="Acidic residues" evidence="1">
    <location>
        <begin position="237"/>
        <end position="249"/>
    </location>
</feature>
<feature type="region of interest" description="Disordered" evidence="1">
    <location>
        <begin position="156"/>
        <end position="176"/>
    </location>
</feature>